<dbReference type="RefSeq" id="WP_130162683.1">
    <property type="nucleotide sequence ID" value="NZ_SGIM01000011.1"/>
</dbReference>
<dbReference type="PROSITE" id="PS51257">
    <property type="entry name" value="PROKAR_LIPOPROTEIN"/>
    <property type="match status" value="1"/>
</dbReference>
<proteinExistence type="predicted"/>
<protein>
    <submittedName>
        <fullName evidence="3">DUF4394 domain-containing protein</fullName>
    </submittedName>
</protein>
<feature type="domain" description="DUF4394" evidence="2">
    <location>
        <begin position="49"/>
        <end position="263"/>
    </location>
</feature>
<dbReference type="Proteomes" id="UP000292110">
    <property type="component" value="Unassembled WGS sequence"/>
</dbReference>
<comment type="caution">
    <text evidence="3">The sequence shown here is derived from an EMBL/GenBank/DDBJ whole genome shotgun (WGS) entry which is preliminary data.</text>
</comment>
<accession>A0A4Q6X715</accession>
<dbReference type="AlphaFoldDB" id="A0A4Q6X715"/>
<evidence type="ECO:0000256" key="1">
    <source>
        <dbReference type="SAM" id="SignalP"/>
    </source>
</evidence>
<dbReference type="EMBL" id="SGIM01000011">
    <property type="protein sequence ID" value="RZF50393.1"/>
    <property type="molecule type" value="Genomic_DNA"/>
</dbReference>
<sequence>MNTRILSLTTAVLGSLFLLGCNNDSNNNSNPSPTNTGDVLILTGNGMISSINRDQPEMLVSNLKITNLQSGEQLIGIDHRPKDGKLYAIGTMGNIYTLNPQTGRATWVSKLVADPADTTDGNAPFDKITGNPDLMTVNFNPAADRLRVIGNDGQNLRINVDTGATITDGNISLGAESVAVIAAAYTNAIAGTGSTRLFSIDQNTDRIYLQNANAGTLGNSAMLASGVDVEGGGGFDIDPINNVGYAALKVAGTYQLHHLNVAAVGSENAAVVESKNLPNVFQTSGIRGLALASAADSGAHTYGLSANNQLIHFMANTPNSVKQTNITGLKVAEKIIGIDFRFKTTTDKSGMLYGLSDQSNLYTINTQTGMATLQSSLKAAMGDDNPFTTLLGTSFAVDFNPAADRLRVISNTGQSLRINVDTGDTITDGDLNGIDDAVVSAAAYTNSFQTPITMIGTELFNLDQGNQLLVKQSPPNDGVLNSIGALGINLGLDNGFDIAGGDNGFALATVSGMTGPSVLYRIDLNSDTTIMTPRARLAISVDGTPNLAASTIGSSTTPQLIDLAIMLK</sequence>
<feature type="domain" description="DUF4394" evidence="2">
    <location>
        <begin position="309"/>
        <end position="528"/>
    </location>
</feature>
<evidence type="ECO:0000313" key="3">
    <source>
        <dbReference type="EMBL" id="RZF50393.1"/>
    </source>
</evidence>
<dbReference type="InterPro" id="IPR025507">
    <property type="entry name" value="DUF4394"/>
</dbReference>
<keyword evidence="1" id="KW-0732">Signal</keyword>
<organism evidence="3 4">
    <name type="scientific">Acinetobacter halotolerans</name>
    <dbReference type="NCBI Taxonomy" id="1752076"/>
    <lineage>
        <taxon>Bacteria</taxon>
        <taxon>Pseudomonadati</taxon>
        <taxon>Pseudomonadota</taxon>
        <taxon>Gammaproteobacteria</taxon>
        <taxon>Moraxellales</taxon>
        <taxon>Moraxellaceae</taxon>
        <taxon>Acinetobacter</taxon>
    </lineage>
</organism>
<keyword evidence="4" id="KW-1185">Reference proteome</keyword>
<dbReference type="Gene3D" id="2.130.10.10">
    <property type="entry name" value="YVTN repeat-like/Quinoprotein amine dehydrogenase"/>
    <property type="match status" value="1"/>
</dbReference>
<feature type="chain" id="PRO_5020355279" evidence="1">
    <location>
        <begin position="21"/>
        <end position="568"/>
    </location>
</feature>
<evidence type="ECO:0000259" key="2">
    <source>
        <dbReference type="Pfam" id="PF14339"/>
    </source>
</evidence>
<feature type="signal peptide" evidence="1">
    <location>
        <begin position="1"/>
        <end position="20"/>
    </location>
</feature>
<evidence type="ECO:0000313" key="4">
    <source>
        <dbReference type="Proteomes" id="UP000292110"/>
    </source>
</evidence>
<gene>
    <name evidence="3" type="ORF">EXE30_12530</name>
</gene>
<dbReference type="InterPro" id="IPR015943">
    <property type="entry name" value="WD40/YVTN_repeat-like_dom_sf"/>
</dbReference>
<dbReference type="SUPFAM" id="SSF82171">
    <property type="entry name" value="DPP6 N-terminal domain-like"/>
    <property type="match status" value="1"/>
</dbReference>
<dbReference type="Pfam" id="PF14339">
    <property type="entry name" value="DUF4394"/>
    <property type="match status" value="2"/>
</dbReference>
<name>A0A4Q6X715_9GAMM</name>
<reference evidence="3 4" key="1">
    <citation type="submission" date="2019-02" db="EMBL/GenBank/DDBJ databases">
        <title>The draft genome of Acinetobacter halotolerans strain JCM 31009.</title>
        <authorList>
            <person name="Qin J."/>
            <person name="Feng Y."/>
            <person name="Nemec A."/>
            <person name="Zong Z."/>
        </authorList>
    </citation>
    <scope>NUCLEOTIDE SEQUENCE [LARGE SCALE GENOMIC DNA]</scope>
    <source>
        <strain evidence="3 4">JCM 31009</strain>
    </source>
</reference>